<accession>A0AAV5U801</accession>
<dbReference type="PROSITE" id="PS00028">
    <property type="entry name" value="ZINC_FINGER_C2H2_1"/>
    <property type="match status" value="1"/>
</dbReference>
<keyword evidence="1" id="KW-0479">Metal-binding</keyword>
<feature type="region of interest" description="Disordered" evidence="2">
    <location>
        <begin position="98"/>
        <end position="205"/>
    </location>
</feature>
<protein>
    <recommendedName>
        <fullName evidence="3">C2H2-type domain-containing protein</fullName>
    </recommendedName>
</protein>
<sequence length="379" mass="40326">HLCRCDACPQTFGNQEEYGRHVASHASMGPWSCDGCTGCFRSNVALRRHVDACRPCRYRPFDMPVGIIETASSPLDPSSFIISEADAVVPSSFLESIDRTEREKAESGIGSSPESSAMHTSPARSNTNTVEDDFDENLSFASSTTSSSRKKKGETAHDDDADSGFRSRINSVTQSCSPSSSSSAFSSDGGSPHRKNSHDAGHAPGMSFGISQFGMGAAYGQKLLIHEQPVGGQFNSFSSFSSTSSFAAPSFDFCADEVTVMGLAATSADPMAGIRAKESALVDDVYSVEPRLSIDVDDACPPPPPFSEDVLDPIDTVDMTLLPLLRFALRTLLPYTAIVVASQYVSAASTSQETSVADEQRAGETITTSSAVEDDDEEN</sequence>
<evidence type="ECO:0000259" key="3">
    <source>
        <dbReference type="PROSITE" id="PS50157"/>
    </source>
</evidence>
<dbReference type="InterPro" id="IPR013087">
    <property type="entry name" value="Znf_C2H2_type"/>
</dbReference>
<keyword evidence="5" id="KW-1185">Reference proteome</keyword>
<dbReference type="EMBL" id="BTSX01000006">
    <property type="protein sequence ID" value="GMT03016.1"/>
    <property type="molecule type" value="Genomic_DNA"/>
</dbReference>
<feature type="domain" description="C2H2-type" evidence="3">
    <location>
        <begin position="3"/>
        <end position="30"/>
    </location>
</feature>
<evidence type="ECO:0000313" key="5">
    <source>
        <dbReference type="Proteomes" id="UP001432027"/>
    </source>
</evidence>
<feature type="compositionally biased region" description="Low complexity" evidence="2">
    <location>
        <begin position="171"/>
        <end position="190"/>
    </location>
</feature>
<dbReference type="PROSITE" id="PS50157">
    <property type="entry name" value="ZINC_FINGER_C2H2_2"/>
    <property type="match status" value="1"/>
</dbReference>
<name>A0AAV5U801_9BILA</name>
<proteinExistence type="predicted"/>
<dbReference type="GO" id="GO:0008270">
    <property type="term" value="F:zinc ion binding"/>
    <property type="evidence" value="ECO:0007669"/>
    <property type="project" value="UniProtKB-KW"/>
</dbReference>
<dbReference type="Proteomes" id="UP001432027">
    <property type="component" value="Unassembled WGS sequence"/>
</dbReference>
<evidence type="ECO:0000256" key="2">
    <source>
        <dbReference type="SAM" id="MobiDB-lite"/>
    </source>
</evidence>
<dbReference type="AlphaFoldDB" id="A0AAV5U801"/>
<dbReference type="SUPFAM" id="SSF57667">
    <property type="entry name" value="beta-beta-alpha zinc fingers"/>
    <property type="match status" value="1"/>
</dbReference>
<feature type="compositionally biased region" description="Polar residues" evidence="2">
    <location>
        <begin position="109"/>
        <end position="129"/>
    </location>
</feature>
<reference evidence="4" key="1">
    <citation type="submission" date="2023-10" db="EMBL/GenBank/DDBJ databases">
        <title>Genome assembly of Pristionchus species.</title>
        <authorList>
            <person name="Yoshida K."/>
            <person name="Sommer R.J."/>
        </authorList>
    </citation>
    <scope>NUCLEOTIDE SEQUENCE</scope>
    <source>
        <strain evidence="4">RS0144</strain>
    </source>
</reference>
<keyword evidence="1" id="KW-0863">Zinc-finger</keyword>
<evidence type="ECO:0000256" key="1">
    <source>
        <dbReference type="PROSITE-ProRule" id="PRU00042"/>
    </source>
</evidence>
<feature type="non-terminal residue" evidence="4">
    <location>
        <position position="1"/>
    </location>
</feature>
<dbReference type="Gene3D" id="3.30.160.60">
    <property type="entry name" value="Classic Zinc Finger"/>
    <property type="match status" value="1"/>
</dbReference>
<organism evidence="4 5">
    <name type="scientific">Pristionchus entomophagus</name>
    <dbReference type="NCBI Taxonomy" id="358040"/>
    <lineage>
        <taxon>Eukaryota</taxon>
        <taxon>Metazoa</taxon>
        <taxon>Ecdysozoa</taxon>
        <taxon>Nematoda</taxon>
        <taxon>Chromadorea</taxon>
        <taxon>Rhabditida</taxon>
        <taxon>Rhabditina</taxon>
        <taxon>Diplogasteromorpha</taxon>
        <taxon>Diplogasteroidea</taxon>
        <taxon>Neodiplogasteridae</taxon>
        <taxon>Pristionchus</taxon>
    </lineage>
</organism>
<gene>
    <name evidence="4" type="ORF">PENTCL1PPCAC_25190</name>
</gene>
<dbReference type="InterPro" id="IPR036236">
    <property type="entry name" value="Znf_C2H2_sf"/>
</dbReference>
<keyword evidence="1" id="KW-0862">Zinc</keyword>
<feature type="region of interest" description="Disordered" evidence="2">
    <location>
        <begin position="350"/>
        <end position="379"/>
    </location>
</feature>
<comment type="caution">
    <text evidence="4">The sequence shown here is derived from an EMBL/GenBank/DDBJ whole genome shotgun (WGS) entry which is preliminary data.</text>
</comment>
<evidence type="ECO:0000313" key="4">
    <source>
        <dbReference type="EMBL" id="GMT03016.1"/>
    </source>
</evidence>